<evidence type="ECO:0000313" key="9">
    <source>
        <dbReference type="Proteomes" id="UP000002698"/>
    </source>
</evidence>
<dbReference type="RefSeq" id="WP_011323956.1">
    <property type="nucleotide sequence ID" value="NC_007426.1"/>
</dbReference>
<dbReference type="Proteomes" id="UP000002698">
    <property type="component" value="Chromosome"/>
</dbReference>
<name>A0A1U7EYN7_NATPD</name>
<evidence type="ECO:0000256" key="1">
    <source>
        <dbReference type="ARBA" id="ARBA00005010"/>
    </source>
</evidence>
<keyword evidence="8" id="KW-0456">Lyase</keyword>
<dbReference type="GO" id="GO:0043115">
    <property type="term" value="F:precorrin-2 dehydrogenase activity"/>
    <property type="evidence" value="ECO:0007669"/>
    <property type="project" value="UniProtKB-EC"/>
</dbReference>
<keyword evidence="5" id="KW-0627">Porphyrin biosynthesis</keyword>
<dbReference type="AlphaFoldDB" id="A0A1U7EYN7"/>
<dbReference type="STRING" id="348780.NP_4500A"/>
<dbReference type="PANTHER" id="PTHR35330:SF1">
    <property type="entry name" value="SIROHEME BIOSYNTHESIS PROTEIN MET8"/>
    <property type="match status" value="1"/>
</dbReference>
<dbReference type="NCBIfam" id="TIGR01470">
    <property type="entry name" value="cysG_Nterm"/>
    <property type="match status" value="1"/>
</dbReference>
<evidence type="ECO:0000256" key="5">
    <source>
        <dbReference type="ARBA" id="ARBA00023244"/>
    </source>
</evidence>
<sequence>MIPLYHDFTGQTVLVFGGGSVGARKARRFAREADVVVVSPAFPEADYGGASLVRAAPEPEAVDDWFDRTEPALAVAATDDAAVNEAVAEAATARGRLVNRTDRSGGRDPGSVVVPATVRDGDVTVAISTGGQSPALARELRKRIESEIEGAGELATTTASLREQLKDRDISPAARRQAVRDVVQSPQVWKDLGTGVSKHRQTVDAVVESALGDTQ</sequence>
<evidence type="ECO:0000259" key="7">
    <source>
        <dbReference type="Pfam" id="PF14824"/>
    </source>
</evidence>
<dbReference type="GO" id="GO:0004325">
    <property type="term" value="F:ferrochelatase activity"/>
    <property type="evidence" value="ECO:0007669"/>
    <property type="project" value="InterPro"/>
</dbReference>
<evidence type="ECO:0000256" key="6">
    <source>
        <dbReference type="ARBA" id="ARBA00047561"/>
    </source>
</evidence>
<dbReference type="GeneID" id="3702652"/>
<dbReference type="GO" id="GO:0019354">
    <property type="term" value="P:siroheme biosynthetic process"/>
    <property type="evidence" value="ECO:0007669"/>
    <property type="project" value="UniProtKB-UniPathway"/>
</dbReference>
<comment type="catalytic activity">
    <reaction evidence="6">
        <text>precorrin-2 + NAD(+) = sirohydrochlorin + NADH + 2 H(+)</text>
        <dbReference type="Rhea" id="RHEA:15613"/>
        <dbReference type="ChEBI" id="CHEBI:15378"/>
        <dbReference type="ChEBI" id="CHEBI:57540"/>
        <dbReference type="ChEBI" id="CHEBI:57945"/>
        <dbReference type="ChEBI" id="CHEBI:58351"/>
        <dbReference type="ChEBI" id="CHEBI:58827"/>
        <dbReference type="EC" id="1.3.1.76"/>
    </reaction>
</comment>
<dbReference type="InterPro" id="IPR028161">
    <property type="entry name" value="Met8-like"/>
</dbReference>
<evidence type="ECO:0000313" key="8">
    <source>
        <dbReference type="EMBL" id="CAI50341.1"/>
    </source>
</evidence>
<protein>
    <recommendedName>
        <fullName evidence="2">precorrin-2 dehydrogenase</fullName>
        <ecNumber evidence="2">1.3.1.76</ecNumber>
    </recommendedName>
</protein>
<accession>A0A1U7EYN7</accession>
<dbReference type="PANTHER" id="PTHR35330">
    <property type="entry name" value="SIROHEME BIOSYNTHESIS PROTEIN MET8"/>
    <property type="match status" value="1"/>
</dbReference>
<dbReference type="OrthoDB" id="10510at2157"/>
<dbReference type="UniPathway" id="UPA00262">
    <property type="reaction ID" value="UER00222"/>
</dbReference>
<dbReference type="EC" id="1.3.1.76" evidence="2"/>
<dbReference type="InterPro" id="IPR036291">
    <property type="entry name" value="NAD(P)-bd_dom_sf"/>
</dbReference>
<dbReference type="InterPro" id="IPR006367">
    <property type="entry name" value="Sirohaem_synthase_N"/>
</dbReference>
<proteinExistence type="predicted"/>
<gene>
    <name evidence="8" type="primary">sirC</name>
    <name evidence="8" type="ordered locus">NP_4500A</name>
</gene>
<dbReference type="Gene3D" id="3.40.50.720">
    <property type="entry name" value="NAD(P)-binding Rossmann-like Domain"/>
    <property type="match status" value="1"/>
</dbReference>
<dbReference type="InterPro" id="IPR028281">
    <property type="entry name" value="Sirohaem_synthase_central"/>
</dbReference>
<dbReference type="SUPFAM" id="SSF75615">
    <property type="entry name" value="Siroheme synthase middle domains-like"/>
    <property type="match status" value="1"/>
</dbReference>
<evidence type="ECO:0000256" key="2">
    <source>
        <dbReference type="ARBA" id="ARBA00012400"/>
    </source>
</evidence>
<dbReference type="SUPFAM" id="SSF51735">
    <property type="entry name" value="NAD(P)-binding Rossmann-fold domains"/>
    <property type="match status" value="1"/>
</dbReference>
<evidence type="ECO:0000256" key="4">
    <source>
        <dbReference type="ARBA" id="ARBA00023027"/>
    </source>
</evidence>
<keyword evidence="3 8" id="KW-0560">Oxidoreductase</keyword>
<dbReference type="eggNOG" id="arCOG01044">
    <property type="taxonomic scope" value="Archaea"/>
</dbReference>
<feature type="domain" description="Siroheme synthase central" evidence="7">
    <location>
        <begin position="120"/>
        <end position="146"/>
    </location>
</feature>
<keyword evidence="9" id="KW-1185">Reference proteome</keyword>
<dbReference type="Pfam" id="PF14824">
    <property type="entry name" value="Sirohm_synth_M"/>
    <property type="match status" value="1"/>
</dbReference>
<dbReference type="HOGENOM" id="CLU_011276_8_1_2"/>
<keyword evidence="4" id="KW-0520">NAD</keyword>
<dbReference type="Gene3D" id="3.30.160.110">
    <property type="entry name" value="Siroheme synthase, domain 2"/>
    <property type="match status" value="1"/>
</dbReference>
<dbReference type="Pfam" id="PF13241">
    <property type="entry name" value="NAD_binding_7"/>
    <property type="match status" value="1"/>
</dbReference>
<evidence type="ECO:0000256" key="3">
    <source>
        <dbReference type="ARBA" id="ARBA00023002"/>
    </source>
</evidence>
<dbReference type="KEGG" id="nph:NP_4500A"/>
<dbReference type="EnsemblBacteria" id="CAI50341">
    <property type="protein sequence ID" value="CAI50341"/>
    <property type="gene ID" value="NP_4500A"/>
</dbReference>
<dbReference type="EMBL" id="CR936257">
    <property type="protein sequence ID" value="CAI50341.1"/>
    <property type="molecule type" value="Genomic_DNA"/>
</dbReference>
<comment type="pathway">
    <text evidence="1">Porphyrin-containing compound metabolism; siroheme biosynthesis; sirohydrochlorin from precorrin-2: step 1/1.</text>
</comment>
<organism evidence="8 9">
    <name type="scientific">Natronomonas pharaonis (strain ATCC 35678 / DSM 2160 / CIP 103997 / JCM 8858 / NBRC 14720 / NCIMB 2260 / Gabara)</name>
    <name type="common">Halobacterium pharaonis</name>
    <dbReference type="NCBI Taxonomy" id="348780"/>
    <lineage>
        <taxon>Archaea</taxon>
        <taxon>Methanobacteriati</taxon>
        <taxon>Methanobacteriota</taxon>
        <taxon>Stenosarchaea group</taxon>
        <taxon>Halobacteria</taxon>
        <taxon>Halobacteriales</taxon>
        <taxon>Natronomonadaceae</taxon>
        <taxon>Natronomonas</taxon>
    </lineage>
</organism>
<reference evidence="8 9" key="1">
    <citation type="journal article" date="2005" name="Genome Res.">
        <title>Living with two extremes: conclusions from the genome sequence of Natronomonas pharaonis.</title>
        <authorList>
            <person name="Falb M."/>
            <person name="Pfeiffer F."/>
            <person name="Palm P."/>
            <person name="Rodewald K."/>
            <person name="Hickmann V."/>
            <person name="Tittor J."/>
            <person name="Oesterhelt D."/>
        </authorList>
    </citation>
    <scope>NUCLEOTIDE SEQUENCE [LARGE SCALE GENOMIC DNA]</scope>
    <source>
        <strain evidence="9">ATCC 35678 / DSM 2160 / CIP 103997 / JCM 8858 / NBRC 14720 / NCIMB 2260 / Gabara</strain>
    </source>
</reference>